<evidence type="ECO:0000313" key="10">
    <source>
        <dbReference type="Proteomes" id="UP000002508"/>
    </source>
</evidence>
<organism evidence="9 10">
    <name type="scientific">Chloroflexus aggregans (strain MD-66 / DSM 9485)</name>
    <dbReference type="NCBI Taxonomy" id="326427"/>
    <lineage>
        <taxon>Bacteria</taxon>
        <taxon>Bacillati</taxon>
        <taxon>Chloroflexota</taxon>
        <taxon>Chloroflexia</taxon>
        <taxon>Chloroflexales</taxon>
        <taxon>Chloroflexineae</taxon>
        <taxon>Chloroflexaceae</taxon>
        <taxon>Chloroflexus</taxon>
    </lineage>
</organism>
<dbReference type="PROSITE" id="PS50850">
    <property type="entry name" value="MFS"/>
    <property type="match status" value="1"/>
</dbReference>
<dbReference type="InterPro" id="IPR020846">
    <property type="entry name" value="MFS_dom"/>
</dbReference>
<dbReference type="CDD" id="cd17329">
    <property type="entry name" value="MFS_MdtH_MDR_like"/>
    <property type="match status" value="1"/>
</dbReference>
<evidence type="ECO:0000259" key="8">
    <source>
        <dbReference type="PROSITE" id="PS50850"/>
    </source>
</evidence>
<feature type="transmembrane region" description="Helical" evidence="7">
    <location>
        <begin position="273"/>
        <end position="292"/>
    </location>
</feature>
<proteinExistence type="predicted"/>
<evidence type="ECO:0000256" key="7">
    <source>
        <dbReference type="SAM" id="Phobius"/>
    </source>
</evidence>
<feature type="transmembrane region" description="Helical" evidence="7">
    <location>
        <begin position="246"/>
        <end position="266"/>
    </location>
</feature>
<feature type="transmembrane region" description="Helical" evidence="7">
    <location>
        <begin position="208"/>
        <end position="226"/>
    </location>
</feature>
<protein>
    <submittedName>
        <fullName evidence="9">Major facilitator superfamily MFS_1</fullName>
    </submittedName>
</protein>
<evidence type="ECO:0000313" key="9">
    <source>
        <dbReference type="EMBL" id="ACL24565.1"/>
    </source>
</evidence>
<dbReference type="AlphaFoldDB" id="B8GA50"/>
<dbReference type="SUPFAM" id="SSF103473">
    <property type="entry name" value="MFS general substrate transporter"/>
    <property type="match status" value="1"/>
</dbReference>
<evidence type="ECO:0000256" key="4">
    <source>
        <dbReference type="ARBA" id="ARBA00022692"/>
    </source>
</evidence>
<feature type="transmembrane region" description="Helical" evidence="7">
    <location>
        <begin position="12"/>
        <end position="30"/>
    </location>
</feature>
<dbReference type="Proteomes" id="UP000002508">
    <property type="component" value="Chromosome"/>
</dbReference>
<keyword evidence="6 7" id="KW-0472">Membrane</keyword>
<dbReference type="InterPro" id="IPR050171">
    <property type="entry name" value="MFS_Transporters"/>
</dbReference>
<keyword evidence="10" id="KW-1185">Reference proteome</keyword>
<keyword evidence="5 7" id="KW-1133">Transmembrane helix</keyword>
<feature type="transmembrane region" description="Helical" evidence="7">
    <location>
        <begin position="298"/>
        <end position="314"/>
    </location>
</feature>
<keyword evidence="4 7" id="KW-0812">Transmembrane</keyword>
<dbReference type="InterPro" id="IPR036259">
    <property type="entry name" value="MFS_trans_sf"/>
</dbReference>
<evidence type="ECO:0000256" key="3">
    <source>
        <dbReference type="ARBA" id="ARBA00022475"/>
    </source>
</evidence>
<sequence>MTLTQHARYRGLSILIVINFMMYAGFFMVIPLVSVHYVQTMGFAAVTVGMALALRQLVQQGVSVGGGVLSDRFGGRNLITAGVLIRALGFVSLAFANTPLLLFAAMLLSALGGALFEAPSRAGIAVLTTPDERARAFSINGVGGGLGMVVGPFVGSLLLDFGFTTVALAAAICFALIGVLSLLLPPLETASDRTRLGFGLRLALRDRPFLIFTALLMGYWFMWVQLTISLPLAGERLTNAADAVRWIYGINAGMTVLLQIPIMGLVERRLRPPTILILGIALMAGGLGMVAIAETFTLLIGCIVIFTIGTLLATPSQQSVTAALADPRALGSYFGVNALALAFGGGLGNLSGGLLIDLATVLHLPALPWIVFATIGLISATGLVILDRRLQRQSNIAVNAQQQPSP</sequence>
<dbReference type="PANTHER" id="PTHR23517">
    <property type="entry name" value="RESISTANCE PROTEIN MDTM, PUTATIVE-RELATED-RELATED"/>
    <property type="match status" value="1"/>
</dbReference>
<feature type="domain" description="Major facilitator superfamily (MFS) profile" evidence="8">
    <location>
        <begin position="11"/>
        <end position="391"/>
    </location>
</feature>
<dbReference type="Pfam" id="PF07690">
    <property type="entry name" value="MFS_1"/>
    <property type="match status" value="1"/>
</dbReference>
<dbReference type="RefSeq" id="WP_015940424.1">
    <property type="nucleotide sequence ID" value="NC_011831.1"/>
</dbReference>
<comment type="subcellular location">
    <subcellularLocation>
        <location evidence="1">Cell membrane</location>
        <topology evidence="1">Multi-pass membrane protein</topology>
    </subcellularLocation>
</comment>
<feature type="transmembrane region" description="Helical" evidence="7">
    <location>
        <begin position="334"/>
        <end position="354"/>
    </location>
</feature>
<name>B8GA50_CHLAD</name>
<accession>B8GA50</accession>
<dbReference type="GO" id="GO:0022857">
    <property type="term" value="F:transmembrane transporter activity"/>
    <property type="evidence" value="ECO:0007669"/>
    <property type="project" value="InterPro"/>
</dbReference>
<keyword evidence="3" id="KW-1003">Cell membrane</keyword>
<keyword evidence="2" id="KW-0813">Transport</keyword>
<dbReference type="OrthoDB" id="146345at2"/>
<evidence type="ECO:0000256" key="1">
    <source>
        <dbReference type="ARBA" id="ARBA00004651"/>
    </source>
</evidence>
<feature type="transmembrane region" description="Helical" evidence="7">
    <location>
        <begin position="165"/>
        <end position="187"/>
    </location>
</feature>
<feature type="transmembrane region" description="Helical" evidence="7">
    <location>
        <begin position="137"/>
        <end position="159"/>
    </location>
</feature>
<dbReference type="HOGENOM" id="CLU_001265_60_2_0"/>
<feature type="transmembrane region" description="Helical" evidence="7">
    <location>
        <begin position="366"/>
        <end position="386"/>
    </location>
</feature>
<evidence type="ECO:0000256" key="2">
    <source>
        <dbReference type="ARBA" id="ARBA00022448"/>
    </source>
</evidence>
<dbReference type="KEGG" id="cag:Cagg_1664"/>
<dbReference type="EMBL" id="CP001337">
    <property type="protein sequence ID" value="ACL24565.1"/>
    <property type="molecule type" value="Genomic_DNA"/>
</dbReference>
<dbReference type="PANTHER" id="PTHR23517:SF2">
    <property type="entry name" value="MULTIDRUG RESISTANCE PROTEIN MDTH"/>
    <property type="match status" value="1"/>
</dbReference>
<dbReference type="InterPro" id="IPR011701">
    <property type="entry name" value="MFS"/>
</dbReference>
<evidence type="ECO:0000256" key="5">
    <source>
        <dbReference type="ARBA" id="ARBA00022989"/>
    </source>
</evidence>
<evidence type="ECO:0000256" key="6">
    <source>
        <dbReference type="ARBA" id="ARBA00023136"/>
    </source>
</evidence>
<feature type="transmembrane region" description="Helical" evidence="7">
    <location>
        <begin position="100"/>
        <end position="116"/>
    </location>
</feature>
<dbReference type="STRING" id="326427.Cagg_1664"/>
<dbReference type="eggNOG" id="COG2270">
    <property type="taxonomic scope" value="Bacteria"/>
</dbReference>
<dbReference type="GO" id="GO:0005886">
    <property type="term" value="C:plasma membrane"/>
    <property type="evidence" value="ECO:0007669"/>
    <property type="project" value="UniProtKB-SubCell"/>
</dbReference>
<gene>
    <name evidence="9" type="ordered locus">Cagg_1664</name>
</gene>
<dbReference type="Gene3D" id="1.20.1250.20">
    <property type="entry name" value="MFS general substrate transporter like domains"/>
    <property type="match status" value="1"/>
</dbReference>
<reference evidence="9" key="1">
    <citation type="submission" date="2008-12" db="EMBL/GenBank/DDBJ databases">
        <title>Complete sequence of Chloroflexus aggregans DSM 9485.</title>
        <authorList>
            <consortium name="US DOE Joint Genome Institute"/>
            <person name="Lucas S."/>
            <person name="Copeland A."/>
            <person name="Lapidus A."/>
            <person name="Glavina del Rio T."/>
            <person name="Dalin E."/>
            <person name="Tice H."/>
            <person name="Pitluck S."/>
            <person name="Foster B."/>
            <person name="Larimer F."/>
            <person name="Land M."/>
            <person name="Hauser L."/>
            <person name="Kyrpides N."/>
            <person name="Mikhailova N."/>
            <person name="Bryant D."/>
            <person name="Richardson P."/>
        </authorList>
    </citation>
    <scope>NUCLEOTIDE SEQUENCE</scope>
    <source>
        <strain evidence="9">DSM 9485</strain>
    </source>
</reference>